<protein>
    <recommendedName>
        <fullName evidence="7">D-lactate dehydrogenase (cytochrome)</fullName>
        <ecNumber evidence="7">1.1.2.4</ecNumber>
    </recommendedName>
</protein>
<name>L0A4D0_DEIPD</name>
<feature type="domain" description="FAD-binding PCMH-type" evidence="9">
    <location>
        <begin position="42"/>
        <end position="248"/>
    </location>
</feature>
<dbReference type="OrthoDB" id="9767256at2"/>
<dbReference type="PANTHER" id="PTHR11748:SF111">
    <property type="entry name" value="D-LACTATE DEHYDROGENASE, MITOCHONDRIAL-RELATED"/>
    <property type="match status" value="1"/>
</dbReference>
<dbReference type="PATRIC" id="fig|937777.3.peg.2580"/>
<dbReference type="Pfam" id="PF02913">
    <property type="entry name" value="FAD-oxidase_C"/>
    <property type="match status" value="1"/>
</dbReference>
<dbReference type="GO" id="GO:0071949">
    <property type="term" value="F:FAD binding"/>
    <property type="evidence" value="ECO:0007669"/>
    <property type="project" value="InterPro"/>
</dbReference>
<dbReference type="STRING" id="937777.Deipe_2572"/>
<evidence type="ECO:0000259" key="9">
    <source>
        <dbReference type="PROSITE" id="PS51387"/>
    </source>
</evidence>
<evidence type="ECO:0000256" key="5">
    <source>
        <dbReference type="ARBA" id="ARBA00022946"/>
    </source>
</evidence>
<evidence type="ECO:0000256" key="7">
    <source>
        <dbReference type="ARBA" id="ARBA00038897"/>
    </source>
</evidence>
<dbReference type="InterPro" id="IPR004113">
    <property type="entry name" value="FAD-bd_oxidored_4_C"/>
</dbReference>
<dbReference type="InterPro" id="IPR016164">
    <property type="entry name" value="FAD-linked_Oxase-like_C"/>
</dbReference>
<keyword evidence="3" id="KW-0285">Flavoprotein</keyword>
<dbReference type="GO" id="GO:1903457">
    <property type="term" value="P:lactate catabolic process"/>
    <property type="evidence" value="ECO:0007669"/>
    <property type="project" value="TreeGrafter"/>
</dbReference>
<dbReference type="PROSITE" id="PS51387">
    <property type="entry name" value="FAD_PCMH"/>
    <property type="match status" value="1"/>
</dbReference>
<dbReference type="InterPro" id="IPR016167">
    <property type="entry name" value="FAD-bd_PCMH_sub1"/>
</dbReference>
<feature type="region of interest" description="Disordered" evidence="8">
    <location>
        <begin position="1"/>
        <end position="25"/>
    </location>
</feature>
<evidence type="ECO:0000313" key="10">
    <source>
        <dbReference type="EMBL" id="AFZ68037.1"/>
    </source>
</evidence>
<dbReference type="RefSeq" id="WP_015236339.1">
    <property type="nucleotide sequence ID" value="NC_019793.1"/>
</dbReference>
<feature type="compositionally biased region" description="Low complexity" evidence="8">
    <location>
        <begin position="1"/>
        <end position="15"/>
    </location>
</feature>
<proteinExistence type="inferred from homology"/>
<evidence type="ECO:0000256" key="3">
    <source>
        <dbReference type="ARBA" id="ARBA00022630"/>
    </source>
</evidence>
<dbReference type="InterPro" id="IPR016166">
    <property type="entry name" value="FAD-bd_PCMH"/>
</dbReference>
<comment type="cofactor">
    <cofactor evidence="1">
        <name>FAD</name>
        <dbReference type="ChEBI" id="CHEBI:57692"/>
    </cofactor>
</comment>
<dbReference type="Gene3D" id="3.30.70.2740">
    <property type="match status" value="1"/>
</dbReference>
<dbReference type="KEGG" id="dpd:Deipe_2572"/>
<dbReference type="EMBL" id="CP003382">
    <property type="protein sequence ID" value="AFZ68037.1"/>
    <property type="molecule type" value="Genomic_DNA"/>
</dbReference>
<comment type="similarity">
    <text evidence="2">Belongs to the FAD-binding oxidoreductase/transferase type 4 family.</text>
</comment>
<organism evidence="10 11">
    <name type="scientific">Deinococcus peraridilitoris (strain DSM 19664 / LMG 22246 / CIP 109416 / KR-200)</name>
    <dbReference type="NCBI Taxonomy" id="937777"/>
    <lineage>
        <taxon>Bacteria</taxon>
        <taxon>Thermotogati</taxon>
        <taxon>Deinococcota</taxon>
        <taxon>Deinococci</taxon>
        <taxon>Deinococcales</taxon>
        <taxon>Deinococcaceae</taxon>
        <taxon>Deinococcus</taxon>
    </lineage>
</organism>
<keyword evidence="11" id="KW-1185">Reference proteome</keyword>
<dbReference type="AlphaFoldDB" id="L0A4D0"/>
<dbReference type="InterPro" id="IPR006094">
    <property type="entry name" value="Oxid_FAD_bind_N"/>
</dbReference>
<dbReference type="GO" id="GO:0008720">
    <property type="term" value="F:D-lactate dehydrogenase (NAD+) activity"/>
    <property type="evidence" value="ECO:0007669"/>
    <property type="project" value="TreeGrafter"/>
</dbReference>
<evidence type="ECO:0000256" key="1">
    <source>
        <dbReference type="ARBA" id="ARBA00001974"/>
    </source>
</evidence>
<keyword evidence="5" id="KW-0809">Transit peptide</keyword>
<dbReference type="Gene3D" id="3.30.465.10">
    <property type="match status" value="1"/>
</dbReference>
<dbReference type="eggNOG" id="COG0277">
    <property type="taxonomic scope" value="Bacteria"/>
</dbReference>
<dbReference type="GO" id="GO:0004458">
    <property type="term" value="F:D-lactate dehydrogenase (cytochrome) activity"/>
    <property type="evidence" value="ECO:0007669"/>
    <property type="project" value="UniProtKB-EC"/>
</dbReference>
<sequence length="531" mass="56586">MTSRPALAHRAVARAARGDDAEPTLSRDPFDLEGVSRDAAHLIGQPQALAQPTSEAQIARLLRSGARVLPVGVQSSLTGGGTPRGDVVLSLARFDLMELGADTVRVGAGVPLQTLGAFLAGHGRAYPATPTYLGATVGGAVANNAAGAATYKYGTTRAWVEGLTVVLAGGDVLEVRRGEVRASEDGFFEIDGPGGLRRIPLPTYPLPRVPKLAAGYYAAPGMDLLDLFVGSEGTLGVVTEVELRTQPLRDTAFVLLPLPGESAALRLVALLREHSQRTWQGADPNGLDVSAIESLDGRCLALLREDGLTRFIPAQAGYALIVQLELPSAPLAEHRAALEAAFDDDAPDAPLKRFVTLLLEHDAFEDAQIALPGEPFAAEVLKIREAVPDGVNRRVREAQRQDARVSKVAGDMIVPFEHFAELMAIYRRGFEERGLDYAIYGHASDGNVHPNLLPRSGEDAESGRELLFLLAREVVRLGGSPLSEHGVGKSPVKQAMLRELFGEAGVTQMRAVKRALDPAWQLAAGNMFPES</sequence>
<dbReference type="SUPFAM" id="SSF56176">
    <property type="entry name" value="FAD-binding/transporter-associated domain-like"/>
    <property type="match status" value="1"/>
</dbReference>
<evidence type="ECO:0000256" key="4">
    <source>
        <dbReference type="ARBA" id="ARBA00022827"/>
    </source>
</evidence>
<keyword evidence="6" id="KW-0560">Oxidoreductase</keyword>
<gene>
    <name evidence="10" type="ordered locus">Deipe_2572</name>
</gene>
<dbReference type="PANTHER" id="PTHR11748">
    <property type="entry name" value="D-LACTATE DEHYDROGENASE"/>
    <property type="match status" value="1"/>
</dbReference>
<dbReference type="HOGENOM" id="CLU_017779_9_2_0"/>
<evidence type="ECO:0000256" key="6">
    <source>
        <dbReference type="ARBA" id="ARBA00023002"/>
    </source>
</evidence>
<accession>L0A4D0</accession>
<dbReference type="Pfam" id="PF01565">
    <property type="entry name" value="FAD_binding_4"/>
    <property type="match status" value="1"/>
</dbReference>
<dbReference type="Gene3D" id="3.30.43.10">
    <property type="entry name" value="Uridine Diphospho-n-acetylenolpyruvylglucosamine Reductase, domain 2"/>
    <property type="match status" value="1"/>
</dbReference>
<evidence type="ECO:0000256" key="2">
    <source>
        <dbReference type="ARBA" id="ARBA00008000"/>
    </source>
</evidence>
<keyword evidence="4" id="KW-0274">FAD</keyword>
<evidence type="ECO:0000313" key="11">
    <source>
        <dbReference type="Proteomes" id="UP000010467"/>
    </source>
</evidence>
<dbReference type="EC" id="1.1.2.4" evidence="7"/>
<evidence type="ECO:0000256" key="8">
    <source>
        <dbReference type="SAM" id="MobiDB-lite"/>
    </source>
</evidence>
<dbReference type="SUPFAM" id="SSF55103">
    <property type="entry name" value="FAD-linked oxidases, C-terminal domain"/>
    <property type="match status" value="1"/>
</dbReference>
<reference evidence="11" key="1">
    <citation type="submission" date="2012-03" db="EMBL/GenBank/DDBJ databases">
        <title>Complete sequence of chromosome of Deinococcus peraridilitoris DSM 19664.</title>
        <authorList>
            <person name="Lucas S."/>
            <person name="Copeland A."/>
            <person name="Lapidus A."/>
            <person name="Glavina del Rio T."/>
            <person name="Dalin E."/>
            <person name="Tice H."/>
            <person name="Bruce D."/>
            <person name="Goodwin L."/>
            <person name="Pitluck S."/>
            <person name="Peters L."/>
            <person name="Mikhailova N."/>
            <person name="Lu M."/>
            <person name="Kyrpides N."/>
            <person name="Mavromatis K."/>
            <person name="Ivanova N."/>
            <person name="Brettin T."/>
            <person name="Detter J.C."/>
            <person name="Han C."/>
            <person name="Larimer F."/>
            <person name="Land M."/>
            <person name="Hauser L."/>
            <person name="Markowitz V."/>
            <person name="Cheng J.-F."/>
            <person name="Hugenholtz P."/>
            <person name="Woyke T."/>
            <person name="Wu D."/>
            <person name="Pukall R."/>
            <person name="Steenblock K."/>
            <person name="Brambilla E."/>
            <person name="Klenk H.-P."/>
            <person name="Eisen J.A."/>
        </authorList>
    </citation>
    <scope>NUCLEOTIDE SEQUENCE [LARGE SCALE GENOMIC DNA]</scope>
    <source>
        <strain evidence="11">DSM 19664 / LMG 22246 / CIP 109416 / KR-200</strain>
    </source>
</reference>
<dbReference type="InterPro" id="IPR036318">
    <property type="entry name" value="FAD-bd_PCMH-like_sf"/>
</dbReference>
<dbReference type="Proteomes" id="UP000010467">
    <property type="component" value="Chromosome"/>
</dbReference>
<dbReference type="InterPro" id="IPR016169">
    <property type="entry name" value="FAD-bd_PCMH_sub2"/>
</dbReference>